<comment type="caution">
    <text evidence="9">The sequence shown here is derived from an EMBL/GenBank/DDBJ whole genome shotgun (WGS) entry which is preliminary data.</text>
</comment>
<dbReference type="PANTHER" id="PTHR34975:SF2">
    <property type="entry name" value="SPORE GERMINATION PROTEIN A2"/>
    <property type="match status" value="1"/>
</dbReference>
<feature type="transmembrane region" description="Helical" evidence="8">
    <location>
        <begin position="178"/>
        <end position="201"/>
    </location>
</feature>
<feature type="transmembrane region" description="Helical" evidence="8">
    <location>
        <begin position="257"/>
        <end position="278"/>
    </location>
</feature>
<evidence type="ECO:0000256" key="7">
    <source>
        <dbReference type="ARBA" id="ARBA00023136"/>
    </source>
</evidence>
<feature type="transmembrane region" description="Helical" evidence="8">
    <location>
        <begin position="9"/>
        <end position="30"/>
    </location>
</feature>
<dbReference type="Proteomes" id="UP000640335">
    <property type="component" value="Unassembled WGS sequence"/>
</dbReference>
<comment type="subcellular location">
    <subcellularLocation>
        <location evidence="1">Membrane</location>
        <topology evidence="1">Multi-pass membrane protein</topology>
    </subcellularLocation>
</comment>
<dbReference type="RefSeq" id="WP_191750804.1">
    <property type="nucleotide sequence ID" value="NZ_JACSQZ010000057.1"/>
</dbReference>
<keyword evidence="4" id="KW-0309">Germination</keyword>
<evidence type="ECO:0000256" key="8">
    <source>
        <dbReference type="SAM" id="Phobius"/>
    </source>
</evidence>
<evidence type="ECO:0000256" key="4">
    <source>
        <dbReference type="ARBA" id="ARBA00022544"/>
    </source>
</evidence>
<feature type="transmembrane region" description="Helical" evidence="8">
    <location>
        <begin position="137"/>
        <end position="158"/>
    </location>
</feature>
<sequence length="366" mass="41660">MNKISSKHFMLFILGVSIISLKTYSSIFVSSGGRDTWISSLLAGGVFICFLFYVIKVCRVSNTFNINEVFFNSFPKIVSFILLGIFILALFINAIEAAAVEANVLHTTLFIDTPVWYALIFFITPSLFIFNKKIRTILIFVLVSVFIFIINGVLLFVLSQGYKDINNLLPVFAHGIDSSFFITSILILGGFSTFMIAIPFLKFIDKHENLSKHTFYSGAIAIAFIVISFVGVITAFGPLRAANIFYPEFILSQRIELAGFLEFGELFFITQTVVGFFIKYVISSYSILLILDNYLKNKTIFIGIYTFIVFVLSYYLGSNNFFLYDALKYIQIINLIAFFIIPFIVYSLYYIKIRNKNLNSNKKDIN</sequence>
<keyword evidence="10" id="KW-1185">Reference proteome</keyword>
<dbReference type="Pfam" id="PF03845">
    <property type="entry name" value="Spore_permease"/>
    <property type="match status" value="1"/>
</dbReference>
<protein>
    <submittedName>
        <fullName evidence="9">Endospore germination permease</fullName>
    </submittedName>
</protein>
<evidence type="ECO:0000256" key="5">
    <source>
        <dbReference type="ARBA" id="ARBA00022692"/>
    </source>
</evidence>
<feature type="transmembrane region" description="Helical" evidence="8">
    <location>
        <begin position="76"/>
        <end position="95"/>
    </location>
</feature>
<feature type="transmembrane region" description="Helical" evidence="8">
    <location>
        <begin position="213"/>
        <end position="237"/>
    </location>
</feature>
<keyword evidence="6 8" id="KW-1133">Transmembrane helix</keyword>
<proteinExistence type="inferred from homology"/>
<feature type="transmembrane region" description="Helical" evidence="8">
    <location>
        <begin position="329"/>
        <end position="351"/>
    </location>
</feature>
<organism evidence="9 10">
    <name type="scientific">Clostridium gallinarum</name>
    <dbReference type="NCBI Taxonomy" id="2762246"/>
    <lineage>
        <taxon>Bacteria</taxon>
        <taxon>Bacillati</taxon>
        <taxon>Bacillota</taxon>
        <taxon>Clostridia</taxon>
        <taxon>Eubacteriales</taxon>
        <taxon>Clostridiaceae</taxon>
        <taxon>Clostridium</taxon>
    </lineage>
</organism>
<comment type="similarity">
    <text evidence="2">Belongs to the amino acid-polyamine-organocation (APC) superfamily. Spore germination protein (SGP) (TC 2.A.3.9) family.</text>
</comment>
<reference evidence="9 10" key="1">
    <citation type="submission" date="2020-08" db="EMBL/GenBank/DDBJ databases">
        <title>A Genomic Blueprint of the Chicken Gut Microbiome.</title>
        <authorList>
            <person name="Gilroy R."/>
            <person name="Ravi A."/>
            <person name="Getino M."/>
            <person name="Pursley I."/>
            <person name="Horton D.L."/>
            <person name="Alikhan N.-F."/>
            <person name="Baker D."/>
            <person name="Gharbi K."/>
            <person name="Hall N."/>
            <person name="Watson M."/>
            <person name="Adriaenssens E.M."/>
            <person name="Foster-Nyarko E."/>
            <person name="Jarju S."/>
            <person name="Secka A."/>
            <person name="Antonio M."/>
            <person name="Oren A."/>
            <person name="Chaudhuri R."/>
            <person name="La Ragione R.M."/>
            <person name="Hildebrand F."/>
            <person name="Pallen M.J."/>
        </authorList>
    </citation>
    <scope>NUCLEOTIDE SEQUENCE [LARGE SCALE GENOMIC DNA]</scope>
    <source>
        <strain evidence="9 10">Sa3CUN1</strain>
    </source>
</reference>
<keyword evidence="3" id="KW-0813">Transport</keyword>
<evidence type="ECO:0000256" key="6">
    <source>
        <dbReference type="ARBA" id="ARBA00022989"/>
    </source>
</evidence>
<accession>A0ABR8Q6J4</accession>
<gene>
    <name evidence="9" type="ORF">H9660_12955</name>
</gene>
<evidence type="ECO:0000313" key="9">
    <source>
        <dbReference type="EMBL" id="MBD7916056.1"/>
    </source>
</evidence>
<dbReference type="EMBL" id="JACSQZ010000057">
    <property type="protein sequence ID" value="MBD7916056.1"/>
    <property type="molecule type" value="Genomic_DNA"/>
</dbReference>
<evidence type="ECO:0000256" key="1">
    <source>
        <dbReference type="ARBA" id="ARBA00004141"/>
    </source>
</evidence>
<keyword evidence="5 8" id="KW-0812">Transmembrane</keyword>
<keyword evidence="7 8" id="KW-0472">Membrane</keyword>
<evidence type="ECO:0000256" key="3">
    <source>
        <dbReference type="ARBA" id="ARBA00022448"/>
    </source>
</evidence>
<evidence type="ECO:0000256" key="2">
    <source>
        <dbReference type="ARBA" id="ARBA00007998"/>
    </source>
</evidence>
<feature type="transmembrane region" description="Helical" evidence="8">
    <location>
        <begin position="36"/>
        <end position="55"/>
    </location>
</feature>
<feature type="transmembrane region" description="Helical" evidence="8">
    <location>
        <begin position="115"/>
        <end position="130"/>
    </location>
</feature>
<dbReference type="PANTHER" id="PTHR34975">
    <property type="entry name" value="SPORE GERMINATION PROTEIN A2"/>
    <property type="match status" value="1"/>
</dbReference>
<dbReference type="NCBIfam" id="TIGR00912">
    <property type="entry name" value="2A0309"/>
    <property type="match status" value="1"/>
</dbReference>
<name>A0ABR8Q6J4_9CLOT</name>
<feature type="transmembrane region" description="Helical" evidence="8">
    <location>
        <begin position="299"/>
        <end position="317"/>
    </location>
</feature>
<dbReference type="InterPro" id="IPR004761">
    <property type="entry name" value="Spore_GerAB"/>
</dbReference>
<evidence type="ECO:0000313" key="10">
    <source>
        <dbReference type="Proteomes" id="UP000640335"/>
    </source>
</evidence>